<reference evidence="1 2" key="1">
    <citation type="submission" date="2018-11" db="EMBL/GenBank/DDBJ databases">
        <authorList>
            <consortium name="Pathogen Informatics"/>
        </authorList>
    </citation>
    <scope>NUCLEOTIDE SEQUENCE [LARGE SCALE GENOMIC DNA]</scope>
    <source>
        <strain>Denwood</strain>
        <strain evidence="2">Zambia</strain>
    </source>
</reference>
<dbReference type="AlphaFoldDB" id="A0A183NY88"/>
<sequence length="78" mass="9342">MLLHELFHDHDPSFDVMDVIIETFSQYLFHRNKHDLHLPMLLTTFQPMLSIDELILHLVKMLLILSVNFVLPYCTEYD</sequence>
<evidence type="ECO:0000313" key="2">
    <source>
        <dbReference type="Proteomes" id="UP000269396"/>
    </source>
</evidence>
<dbReference type="EMBL" id="UZAL01027978">
    <property type="protein sequence ID" value="VDP37420.1"/>
    <property type="molecule type" value="Genomic_DNA"/>
</dbReference>
<evidence type="ECO:0000313" key="1">
    <source>
        <dbReference type="EMBL" id="VDP37420.1"/>
    </source>
</evidence>
<proteinExistence type="predicted"/>
<accession>A0A183NY88</accession>
<dbReference type="Proteomes" id="UP000269396">
    <property type="component" value="Unassembled WGS sequence"/>
</dbReference>
<name>A0A183NY88_9TREM</name>
<protein>
    <submittedName>
        <fullName evidence="1">Uncharacterized protein</fullName>
    </submittedName>
</protein>
<keyword evidence="2" id="KW-1185">Reference proteome</keyword>
<gene>
    <name evidence="1" type="ORF">SMTD_LOCUS7074</name>
</gene>
<organism evidence="1 2">
    <name type="scientific">Schistosoma mattheei</name>
    <dbReference type="NCBI Taxonomy" id="31246"/>
    <lineage>
        <taxon>Eukaryota</taxon>
        <taxon>Metazoa</taxon>
        <taxon>Spiralia</taxon>
        <taxon>Lophotrochozoa</taxon>
        <taxon>Platyhelminthes</taxon>
        <taxon>Trematoda</taxon>
        <taxon>Digenea</taxon>
        <taxon>Strigeidida</taxon>
        <taxon>Schistosomatoidea</taxon>
        <taxon>Schistosomatidae</taxon>
        <taxon>Schistosoma</taxon>
    </lineage>
</organism>